<feature type="compositionally biased region" description="Low complexity" evidence="6">
    <location>
        <begin position="304"/>
        <end position="315"/>
    </location>
</feature>
<evidence type="ECO:0000259" key="7">
    <source>
        <dbReference type="PROSITE" id="PS50011"/>
    </source>
</evidence>
<feature type="region of interest" description="Disordered" evidence="6">
    <location>
        <begin position="287"/>
        <end position="319"/>
    </location>
</feature>
<organism evidence="8 9">
    <name type="scientific">Caldimonas brevitalea</name>
    <dbReference type="NCBI Taxonomy" id="413882"/>
    <lineage>
        <taxon>Bacteria</taxon>
        <taxon>Pseudomonadati</taxon>
        <taxon>Pseudomonadota</taxon>
        <taxon>Betaproteobacteria</taxon>
        <taxon>Burkholderiales</taxon>
        <taxon>Sphaerotilaceae</taxon>
        <taxon>Caldimonas</taxon>
    </lineage>
</organism>
<dbReference type="InterPro" id="IPR008271">
    <property type="entry name" value="Ser/Thr_kinase_AS"/>
</dbReference>
<name>A0A0G3BKE8_9BURK</name>
<keyword evidence="4 5" id="KW-0067">ATP-binding</keyword>
<dbReference type="KEGG" id="pbh:AAW51_1145"/>
<dbReference type="InterPro" id="IPR017441">
    <property type="entry name" value="Protein_kinase_ATP_BS"/>
</dbReference>
<dbReference type="SMART" id="SM00220">
    <property type="entry name" value="S_TKc"/>
    <property type="match status" value="1"/>
</dbReference>
<evidence type="ECO:0000256" key="6">
    <source>
        <dbReference type="SAM" id="MobiDB-lite"/>
    </source>
</evidence>
<evidence type="ECO:0000256" key="2">
    <source>
        <dbReference type="ARBA" id="ARBA00022741"/>
    </source>
</evidence>
<dbReference type="PANTHER" id="PTHR43289:SF34">
    <property type="entry name" value="SERINE_THREONINE-PROTEIN KINASE YBDM-RELATED"/>
    <property type="match status" value="1"/>
</dbReference>
<keyword evidence="2 5" id="KW-0547">Nucleotide-binding</keyword>
<feature type="compositionally biased region" description="Gly residues" evidence="6">
    <location>
        <begin position="384"/>
        <end position="393"/>
    </location>
</feature>
<proteinExistence type="predicted"/>
<sequence>MSHPQQLGKYLITGLVGEGAMGIVYRGLDPVIKRTVAIKMLRQRLIEQGAAGASLAARFRNEAQAAGRLMHSGIVAVHDYGEDALGPYIVMEYVEGATLRDHLRQQRRFDDAEIVGLMGQLLDALHYAHEQGVWHRDIKPANLILTPAGRLKVADFGIARIETVGLTQVSSSIGTPGHMAPEQYTGDQVDRRADIFACGVLLYQLLTARSPFGGSNENVMFQTLNSDPMPPSRVSSAERPGWFDALVATAMAKRPEDRYPTALLFKQALLSRGRAVLDIEMPVTQVPPPPPRFVATPANETAEPGSAHPSSASGSRWNPDTLSRFESELALMLGPLARVLVRRAAKESTDVASLRTRLAAELTTAGERDSFLRRTEGTPVAAGGTFGSQGSGGATRRHDDTLIGENVVRRAERALAHHVGPIARVLTAQAAAQAQSRQDFFARLLDHVETDAGRHQLRQALQQLGS</sequence>
<keyword evidence="1" id="KW-0808">Transferase</keyword>
<dbReference type="STRING" id="413882.AAW51_1145"/>
<accession>A0A0G3BKE8</accession>
<dbReference type="Proteomes" id="UP000035352">
    <property type="component" value="Chromosome"/>
</dbReference>
<protein>
    <submittedName>
        <fullName evidence="8">Serine/threonine protein kinase</fullName>
    </submittedName>
</protein>
<dbReference type="OrthoDB" id="9791419at2"/>
<dbReference type="Pfam" id="PF00069">
    <property type="entry name" value="Pkinase"/>
    <property type="match status" value="1"/>
</dbReference>
<dbReference type="GO" id="GO:0004674">
    <property type="term" value="F:protein serine/threonine kinase activity"/>
    <property type="evidence" value="ECO:0007669"/>
    <property type="project" value="UniProtKB-KW"/>
</dbReference>
<dbReference type="InterPro" id="IPR000719">
    <property type="entry name" value="Prot_kinase_dom"/>
</dbReference>
<reference evidence="8 9" key="1">
    <citation type="submission" date="2015-05" db="EMBL/GenBank/DDBJ databases">
        <authorList>
            <person name="Tang B."/>
            <person name="Yu Y."/>
        </authorList>
    </citation>
    <scope>NUCLEOTIDE SEQUENCE [LARGE SCALE GENOMIC DNA]</scope>
    <source>
        <strain evidence="8 9">DSM 7029</strain>
    </source>
</reference>
<evidence type="ECO:0000256" key="3">
    <source>
        <dbReference type="ARBA" id="ARBA00022777"/>
    </source>
</evidence>
<evidence type="ECO:0000256" key="1">
    <source>
        <dbReference type="ARBA" id="ARBA00022679"/>
    </source>
</evidence>
<feature type="domain" description="Protein kinase" evidence="7">
    <location>
        <begin position="10"/>
        <end position="270"/>
    </location>
</feature>
<dbReference type="PANTHER" id="PTHR43289">
    <property type="entry name" value="MITOGEN-ACTIVATED PROTEIN KINASE KINASE KINASE 20-RELATED"/>
    <property type="match status" value="1"/>
</dbReference>
<dbReference type="RefSeq" id="WP_047193836.1">
    <property type="nucleotide sequence ID" value="NZ_CP011371.1"/>
</dbReference>
<dbReference type="Pfam" id="PF26309">
    <property type="entry name" value="DUF8082"/>
    <property type="match status" value="2"/>
</dbReference>
<evidence type="ECO:0000256" key="4">
    <source>
        <dbReference type="ARBA" id="ARBA00022840"/>
    </source>
</evidence>
<dbReference type="PATRIC" id="fig|413882.6.peg.1207"/>
<evidence type="ECO:0000313" key="8">
    <source>
        <dbReference type="EMBL" id="AKJ27836.1"/>
    </source>
</evidence>
<gene>
    <name evidence="8" type="ORF">AAW51_1145</name>
</gene>
<dbReference type="InterPro" id="IPR058395">
    <property type="entry name" value="DUF8082"/>
</dbReference>
<keyword evidence="8" id="KW-0723">Serine/threonine-protein kinase</keyword>
<dbReference type="Gene3D" id="1.10.510.10">
    <property type="entry name" value="Transferase(Phosphotransferase) domain 1"/>
    <property type="match status" value="1"/>
</dbReference>
<dbReference type="Gene3D" id="3.30.200.20">
    <property type="entry name" value="Phosphorylase Kinase, domain 1"/>
    <property type="match status" value="1"/>
</dbReference>
<dbReference type="EMBL" id="CP011371">
    <property type="protein sequence ID" value="AKJ27836.1"/>
    <property type="molecule type" value="Genomic_DNA"/>
</dbReference>
<dbReference type="CDD" id="cd14014">
    <property type="entry name" value="STKc_PknB_like"/>
    <property type="match status" value="1"/>
</dbReference>
<dbReference type="PROSITE" id="PS00107">
    <property type="entry name" value="PROTEIN_KINASE_ATP"/>
    <property type="match status" value="1"/>
</dbReference>
<keyword evidence="3 8" id="KW-0418">Kinase</keyword>
<evidence type="ECO:0000313" key="9">
    <source>
        <dbReference type="Proteomes" id="UP000035352"/>
    </source>
</evidence>
<dbReference type="InterPro" id="IPR011009">
    <property type="entry name" value="Kinase-like_dom_sf"/>
</dbReference>
<evidence type="ECO:0000256" key="5">
    <source>
        <dbReference type="PROSITE-ProRule" id="PRU10141"/>
    </source>
</evidence>
<dbReference type="GO" id="GO:0005524">
    <property type="term" value="F:ATP binding"/>
    <property type="evidence" value="ECO:0007669"/>
    <property type="project" value="UniProtKB-UniRule"/>
</dbReference>
<keyword evidence="9" id="KW-1185">Reference proteome</keyword>
<dbReference type="AlphaFoldDB" id="A0A0G3BKE8"/>
<feature type="binding site" evidence="5">
    <location>
        <position position="39"/>
    </location>
    <ligand>
        <name>ATP</name>
        <dbReference type="ChEBI" id="CHEBI:30616"/>
    </ligand>
</feature>
<dbReference type="SUPFAM" id="SSF56112">
    <property type="entry name" value="Protein kinase-like (PK-like)"/>
    <property type="match status" value="1"/>
</dbReference>
<feature type="region of interest" description="Disordered" evidence="6">
    <location>
        <begin position="378"/>
        <end position="398"/>
    </location>
</feature>
<dbReference type="PROSITE" id="PS00108">
    <property type="entry name" value="PROTEIN_KINASE_ST"/>
    <property type="match status" value="1"/>
</dbReference>
<dbReference type="PROSITE" id="PS50011">
    <property type="entry name" value="PROTEIN_KINASE_DOM"/>
    <property type="match status" value="1"/>
</dbReference>